<reference evidence="5 6" key="1">
    <citation type="submission" date="2018-06" db="EMBL/GenBank/DDBJ databases">
        <authorList>
            <consortium name="Pathogen Informatics"/>
            <person name="Doyle S."/>
        </authorList>
    </citation>
    <scope>NUCLEOTIDE SEQUENCE [LARGE SCALE GENOMIC DNA]</scope>
    <source>
        <strain evidence="5 6">NCTC13443</strain>
    </source>
</reference>
<dbReference type="GO" id="GO:0005524">
    <property type="term" value="F:ATP binding"/>
    <property type="evidence" value="ECO:0007669"/>
    <property type="project" value="UniProtKB-KW"/>
</dbReference>
<dbReference type="AlphaFoldDB" id="A0A377V5S6"/>
<feature type="domain" description="Oligopeptide/dipeptide ABC transporter C-terminal" evidence="4">
    <location>
        <begin position="15"/>
        <end position="40"/>
    </location>
</feature>
<evidence type="ECO:0000256" key="2">
    <source>
        <dbReference type="ARBA" id="ARBA00022741"/>
    </source>
</evidence>
<gene>
    <name evidence="5" type="ORF">NCTC13443_05156</name>
</gene>
<evidence type="ECO:0000256" key="3">
    <source>
        <dbReference type="ARBA" id="ARBA00022840"/>
    </source>
</evidence>
<keyword evidence="1" id="KW-0813">Transport</keyword>
<evidence type="ECO:0000313" key="6">
    <source>
        <dbReference type="Proteomes" id="UP000255518"/>
    </source>
</evidence>
<evidence type="ECO:0000256" key="1">
    <source>
        <dbReference type="ARBA" id="ARBA00022448"/>
    </source>
</evidence>
<dbReference type="EMBL" id="UGKT01000001">
    <property type="protein sequence ID" value="STT05224.1"/>
    <property type="molecule type" value="Genomic_DNA"/>
</dbReference>
<name>A0A377V5S6_KLEPN</name>
<evidence type="ECO:0000313" key="5">
    <source>
        <dbReference type="EMBL" id="STT05224.1"/>
    </source>
</evidence>
<accession>A0A377V5S6</accession>
<dbReference type="InterPro" id="IPR013563">
    <property type="entry name" value="Oligopep_ABC_C"/>
</dbReference>
<keyword evidence="3 5" id="KW-0067">ATP-binding</keyword>
<dbReference type="GO" id="GO:0015833">
    <property type="term" value="P:peptide transport"/>
    <property type="evidence" value="ECO:0007669"/>
    <property type="project" value="InterPro"/>
</dbReference>
<keyword evidence="2" id="KW-0547">Nucleotide-binding</keyword>
<sequence length="52" mass="5944">MYAGRVVESIAAKDLDNARHPYTQGLINSLPDMQHRRPILPVLQRQASWLTD</sequence>
<organism evidence="5 6">
    <name type="scientific">Klebsiella pneumoniae</name>
    <dbReference type="NCBI Taxonomy" id="573"/>
    <lineage>
        <taxon>Bacteria</taxon>
        <taxon>Pseudomonadati</taxon>
        <taxon>Pseudomonadota</taxon>
        <taxon>Gammaproteobacteria</taxon>
        <taxon>Enterobacterales</taxon>
        <taxon>Enterobacteriaceae</taxon>
        <taxon>Klebsiella/Raoultella group</taxon>
        <taxon>Klebsiella</taxon>
        <taxon>Klebsiella pneumoniae complex</taxon>
    </lineage>
</organism>
<protein>
    <submittedName>
        <fullName evidence="5">Putative dipeptide ABC transport system ATP-binding component</fullName>
    </submittedName>
</protein>
<dbReference type="Pfam" id="PF08352">
    <property type="entry name" value="oligo_HPY"/>
    <property type="match status" value="1"/>
</dbReference>
<evidence type="ECO:0000259" key="4">
    <source>
        <dbReference type="Pfam" id="PF08352"/>
    </source>
</evidence>
<proteinExistence type="predicted"/>
<dbReference type="Proteomes" id="UP000255518">
    <property type="component" value="Unassembled WGS sequence"/>
</dbReference>